<name>A0A8H6DTQ4_COCSA</name>
<reference evidence="1" key="1">
    <citation type="submission" date="2019-11" db="EMBL/GenBank/DDBJ databases">
        <title>Bipolaris sorokiniana Genome sequencing.</title>
        <authorList>
            <person name="Wang H."/>
        </authorList>
    </citation>
    <scope>NUCLEOTIDE SEQUENCE</scope>
</reference>
<evidence type="ECO:0000313" key="2">
    <source>
        <dbReference type="Proteomes" id="UP000624244"/>
    </source>
</evidence>
<accession>A0A8H6DTQ4</accession>
<organism evidence="1 2">
    <name type="scientific">Cochliobolus sativus</name>
    <name type="common">Common root rot and spot blotch fungus</name>
    <name type="synonym">Bipolaris sorokiniana</name>
    <dbReference type="NCBI Taxonomy" id="45130"/>
    <lineage>
        <taxon>Eukaryota</taxon>
        <taxon>Fungi</taxon>
        <taxon>Dikarya</taxon>
        <taxon>Ascomycota</taxon>
        <taxon>Pezizomycotina</taxon>
        <taxon>Dothideomycetes</taxon>
        <taxon>Pleosporomycetidae</taxon>
        <taxon>Pleosporales</taxon>
        <taxon>Pleosporineae</taxon>
        <taxon>Pleosporaceae</taxon>
        <taxon>Bipolaris</taxon>
    </lineage>
</organism>
<dbReference type="AlphaFoldDB" id="A0A8H6DTQ4"/>
<dbReference type="Proteomes" id="UP000624244">
    <property type="component" value="Unassembled WGS sequence"/>
</dbReference>
<comment type="caution">
    <text evidence="1">The sequence shown here is derived from an EMBL/GenBank/DDBJ whole genome shotgun (WGS) entry which is preliminary data.</text>
</comment>
<sequence>MVCQAVRRLLAGGPAGMLDCLERCLGPERLVLVMLWMDVKAEMPTQSGTRLGHKQRGSMMVPPVMRSTMTTQHARRHGGVRCLNAMRGTGVRQGRQRAGRLERSRRSISRKDTVTLKTTASGCGIHPHRSHQRIRIHTRRPPRLLFCPRRPSAATPAQLPAPSSQPAQLCGTAASSVNTRPTKEDALLRCFQYAPLPRMHRLDAATWPDADAPIRLAINPITLGHEPFRSVQGAENRIHQLCVLSLRRIMSTYPAIPTQG</sequence>
<protein>
    <submittedName>
        <fullName evidence="1">Uncharacterized protein</fullName>
    </submittedName>
</protein>
<dbReference type="EMBL" id="WNKQ01000017">
    <property type="protein sequence ID" value="KAF5846030.1"/>
    <property type="molecule type" value="Genomic_DNA"/>
</dbReference>
<gene>
    <name evidence="1" type="ORF">GGP41_008474</name>
</gene>
<evidence type="ECO:0000313" key="1">
    <source>
        <dbReference type="EMBL" id="KAF5846030.1"/>
    </source>
</evidence>
<proteinExistence type="predicted"/>